<gene>
    <name evidence="5" type="ORF">MEDL_29226</name>
</gene>
<keyword evidence="5" id="KW-0378">Hydrolase</keyword>
<evidence type="ECO:0000259" key="4">
    <source>
        <dbReference type="PROSITE" id="PS50958"/>
    </source>
</evidence>
<keyword evidence="3" id="KW-0812">Transmembrane</keyword>
<dbReference type="PROSITE" id="PS50958">
    <property type="entry name" value="SMB_2"/>
    <property type="match status" value="2"/>
</dbReference>
<evidence type="ECO:0000256" key="1">
    <source>
        <dbReference type="ARBA" id="ARBA00023157"/>
    </source>
</evidence>
<dbReference type="SUPFAM" id="SSF90188">
    <property type="entry name" value="Somatomedin B domain"/>
    <property type="match status" value="2"/>
</dbReference>
<dbReference type="Proteomes" id="UP000683360">
    <property type="component" value="Unassembled WGS sequence"/>
</dbReference>
<keyword evidence="3" id="KW-0472">Membrane</keyword>
<evidence type="ECO:0000313" key="5">
    <source>
        <dbReference type="EMBL" id="CAG2215448.1"/>
    </source>
</evidence>
<dbReference type="InterPro" id="IPR051298">
    <property type="entry name" value="Heme_transport/Cell_adhesion"/>
</dbReference>
<feature type="domain" description="SMB" evidence="4">
    <location>
        <begin position="65"/>
        <end position="112"/>
    </location>
</feature>
<keyword evidence="3" id="KW-1133">Transmembrane helix</keyword>
<feature type="region of interest" description="Disordered" evidence="2">
    <location>
        <begin position="320"/>
        <end position="345"/>
    </location>
</feature>
<evidence type="ECO:0000256" key="2">
    <source>
        <dbReference type="SAM" id="MobiDB-lite"/>
    </source>
</evidence>
<comment type="caution">
    <text evidence="5">The sequence shown here is derived from an EMBL/GenBank/DDBJ whole genome shotgun (WGS) entry which is preliminary data.</text>
</comment>
<name>A0A8S3S2R1_MYTED</name>
<dbReference type="AlphaFoldDB" id="A0A8S3S2R1"/>
<keyword evidence="6" id="KW-1185">Reference proteome</keyword>
<dbReference type="Pfam" id="PF01033">
    <property type="entry name" value="Somatomedin_B"/>
    <property type="match status" value="2"/>
</dbReference>
<feature type="compositionally biased region" description="Basic and acidic residues" evidence="2">
    <location>
        <begin position="423"/>
        <end position="438"/>
    </location>
</feature>
<dbReference type="PANTHER" id="PTHR22917:SF6">
    <property type="entry name" value="EG:8D8.2 PROTEIN-RELATED"/>
    <property type="match status" value="1"/>
</dbReference>
<dbReference type="OrthoDB" id="9898692at2759"/>
<dbReference type="Gene3D" id="4.10.410.20">
    <property type="match status" value="2"/>
</dbReference>
<dbReference type="InterPro" id="IPR001212">
    <property type="entry name" value="Somatomedin_B_dom"/>
</dbReference>
<keyword evidence="1" id="KW-1015">Disulfide bond</keyword>
<organism evidence="5 6">
    <name type="scientific">Mytilus edulis</name>
    <name type="common">Blue mussel</name>
    <dbReference type="NCBI Taxonomy" id="6550"/>
    <lineage>
        <taxon>Eukaryota</taxon>
        <taxon>Metazoa</taxon>
        <taxon>Spiralia</taxon>
        <taxon>Lophotrochozoa</taxon>
        <taxon>Mollusca</taxon>
        <taxon>Bivalvia</taxon>
        <taxon>Autobranchia</taxon>
        <taxon>Pteriomorphia</taxon>
        <taxon>Mytilida</taxon>
        <taxon>Mytiloidea</taxon>
        <taxon>Mytilidae</taxon>
        <taxon>Mytilinae</taxon>
        <taxon>Mytilus</taxon>
    </lineage>
</organism>
<proteinExistence type="predicted"/>
<reference evidence="5" key="1">
    <citation type="submission" date="2021-03" db="EMBL/GenBank/DDBJ databases">
        <authorList>
            <person name="Bekaert M."/>
        </authorList>
    </citation>
    <scope>NUCLEOTIDE SEQUENCE</scope>
</reference>
<evidence type="ECO:0000256" key="3">
    <source>
        <dbReference type="SAM" id="Phobius"/>
    </source>
</evidence>
<feature type="compositionally biased region" description="Basic and acidic residues" evidence="2">
    <location>
        <begin position="324"/>
        <end position="342"/>
    </location>
</feature>
<dbReference type="EC" id="3.1.-.-" evidence="5"/>
<sequence length="438" mass="49679">MKLQLPNTDTSSISNNASAYFLNGNCSCLNADELPPNDDDESHKKCLSSCPTCSEDYAFIYKFSVIESCVGKCGQRYDKSLPCQCNTACTLPKYNNCCDDYKAFCLIHLESCAGKCEQYNPHLKCQCNKACKGQTDCCDDYDDFCQEEAKNIDSVEEDEDATQFCPGIDSFIQWDPSTSCINFNQLKENWTGIMRSREMLETSTAPDDEDDKWKPLQCKIKNGETSEDLMLVKSSSNNCNDLMSFYCKNGSEPQKSKTTIMEEQENNVTMSFEFDVNTRSLHNTSNMMTGVIVGTVSSIIVIGVVIVAVIVCRRRRSAKRKPVFKQDAHGQNDKEKNEHLENKNGYAYSEIEMEATNKKDYMDNGDNEYTTGTSDVYDHLNENKNRKTKTENPHAIYDHAIGDNAEPDYDSTKHVVPTNPDYQEVRIRSEEESHREKL</sequence>
<dbReference type="SMART" id="SM00201">
    <property type="entry name" value="SO"/>
    <property type="match status" value="2"/>
</dbReference>
<dbReference type="InterPro" id="IPR036024">
    <property type="entry name" value="Somatomedin_B-like_dom_sf"/>
</dbReference>
<protein>
    <submittedName>
        <fullName evidence="5">ENDOU</fullName>
        <ecNumber evidence="5">3.1.-.-</ecNumber>
    </submittedName>
</protein>
<feature type="region of interest" description="Disordered" evidence="2">
    <location>
        <begin position="401"/>
        <end position="438"/>
    </location>
</feature>
<dbReference type="PROSITE" id="PS00524">
    <property type="entry name" value="SMB_1"/>
    <property type="match status" value="1"/>
</dbReference>
<dbReference type="GO" id="GO:0016787">
    <property type="term" value="F:hydrolase activity"/>
    <property type="evidence" value="ECO:0007669"/>
    <property type="project" value="UniProtKB-KW"/>
</dbReference>
<accession>A0A8S3S2R1</accession>
<dbReference type="PANTHER" id="PTHR22917">
    <property type="entry name" value="HEMOPEXIN DOMAIN-CONTAINING PROTEIN"/>
    <property type="match status" value="1"/>
</dbReference>
<dbReference type="EMBL" id="CAJPWZ010001443">
    <property type="protein sequence ID" value="CAG2215448.1"/>
    <property type="molecule type" value="Genomic_DNA"/>
</dbReference>
<evidence type="ECO:0000313" key="6">
    <source>
        <dbReference type="Proteomes" id="UP000683360"/>
    </source>
</evidence>
<feature type="domain" description="SMB" evidence="4">
    <location>
        <begin position="117"/>
        <end position="149"/>
    </location>
</feature>
<feature type="transmembrane region" description="Helical" evidence="3">
    <location>
        <begin position="287"/>
        <end position="311"/>
    </location>
</feature>